<keyword evidence="10" id="KW-1185">Reference proteome</keyword>
<feature type="transmembrane region" description="Helical" evidence="8">
    <location>
        <begin position="127"/>
        <end position="150"/>
    </location>
</feature>
<keyword evidence="4 8" id="KW-0812">Transmembrane</keyword>
<keyword evidence="6 8" id="KW-1133">Transmembrane helix</keyword>
<dbReference type="InterPro" id="IPR050133">
    <property type="entry name" value="NqrDE/RnfAE_oxidrdctase"/>
</dbReference>
<evidence type="ECO:0000313" key="10">
    <source>
        <dbReference type="Proteomes" id="UP001139971"/>
    </source>
</evidence>
<evidence type="ECO:0000256" key="1">
    <source>
        <dbReference type="ARBA" id="ARBA00004127"/>
    </source>
</evidence>
<comment type="caution">
    <text evidence="9">The sequence shown here is derived from an EMBL/GenBank/DDBJ whole genome shotgun (WGS) entry which is preliminary data.</text>
</comment>
<keyword evidence="2" id="KW-0813">Transport</keyword>
<dbReference type="PANTHER" id="PTHR30335:SF0">
    <property type="entry name" value="ION-TRANSLOCATING OXIDOREDUCTASE COMPLEX SUBUNIT A"/>
    <property type="match status" value="1"/>
</dbReference>
<feature type="transmembrane region" description="Helical" evidence="8">
    <location>
        <begin position="102"/>
        <end position="121"/>
    </location>
</feature>
<reference evidence="9" key="1">
    <citation type="submission" date="2023-02" db="EMBL/GenBank/DDBJ databases">
        <title>Tahibacter soli sp. nov. isolated from soil.</title>
        <authorList>
            <person name="Baek J.H."/>
            <person name="Lee J.K."/>
            <person name="Choi D.G."/>
            <person name="Jeon C.O."/>
        </authorList>
    </citation>
    <scope>NUCLEOTIDE SEQUENCE</scope>
    <source>
        <strain evidence="9">BL</strain>
    </source>
</reference>
<comment type="subcellular location">
    <subcellularLocation>
        <location evidence="1">Endomembrane system</location>
        <topology evidence="1">Multi-pass membrane protein</topology>
    </subcellularLocation>
</comment>
<evidence type="ECO:0000256" key="2">
    <source>
        <dbReference type="ARBA" id="ARBA00022448"/>
    </source>
</evidence>
<dbReference type="EMBL" id="JAOVZO020000020">
    <property type="protein sequence ID" value="MDC8015315.1"/>
    <property type="molecule type" value="Genomic_DNA"/>
</dbReference>
<keyword evidence="3" id="KW-1003">Cell membrane</keyword>
<dbReference type="InterPro" id="IPR003667">
    <property type="entry name" value="NqrDE/RnfAE"/>
</dbReference>
<keyword evidence="5" id="KW-1278">Translocase</keyword>
<keyword evidence="3" id="KW-0997">Cell inner membrane</keyword>
<accession>A0A9X4BII6</accession>
<dbReference type="RefSeq" id="WP_263544327.1">
    <property type="nucleotide sequence ID" value="NZ_JAOVZO020000020.1"/>
</dbReference>
<evidence type="ECO:0000256" key="5">
    <source>
        <dbReference type="ARBA" id="ARBA00022967"/>
    </source>
</evidence>
<dbReference type="PANTHER" id="PTHR30335">
    <property type="entry name" value="INTEGRAL MEMBRANE PROTEIN OF SOXR-REDUCING COMPLEX"/>
    <property type="match status" value="1"/>
</dbReference>
<evidence type="ECO:0000256" key="7">
    <source>
        <dbReference type="ARBA" id="ARBA00023136"/>
    </source>
</evidence>
<evidence type="ECO:0000256" key="8">
    <source>
        <dbReference type="SAM" id="Phobius"/>
    </source>
</evidence>
<evidence type="ECO:0000256" key="4">
    <source>
        <dbReference type="ARBA" id="ARBA00022692"/>
    </source>
</evidence>
<dbReference type="AlphaFoldDB" id="A0A9X4BII6"/>
<gene>
    <name evidence="9" type="ORF">OD750_022485</name>
</gene>
<name>A0A9X4BII6_9GAMM</name>
<dbReference type="Proteomes" id="UP001139971">
    <property type="component" value="Unassembled WGS sequence"/>
</dbReference>
<evidence type="ECO:0000256" key="3">
    <source>
        <dbReference type="ARBA" id="ARBA00022519"/>
    </source>
</evidence>
<sequence length="191" mass="19279">MSDIVALLVGAALVNNAALIAMLGFDRARVDDVGGASVFGTLCALAVTLVAALYQPLARVLPFGELVALQGAALVLVVAAAVALVAQLVARAFAPLEAIMRGRWLAVAGNAAVIGGALIALRPGRGYAATLVVAFGSGAGYALVLTMLAAMRRRFAHDDVPHAFRGAPLDLLTAGFMALAFMGFAGVAPAP</sequence>
<feature type="transmembrane region" description="Helical" evidence="8">
    <location>
        <begin position="6"/>
        <end position="25"/>
    </location>
</feature>
<dbReference type="Pfam" id="PF02508">
    <property type="entry name" value="Rnf-Nqr"/>
    <property type="match status" value="1"/>
</dbReference>
<feature type="transmembrane region" description="Helical" evidence="8">
    <location>
        <begin position="171"/>
        <end position="190"/>
    </location>
</feature>
<proteinExistence type="predicted"/>
<evidence type="ECO:0000256" key="6">
    <source>
        <dbReference type="ARBA" id="ARBA00022989"/>
    </source>
</evidence>
<keyword evidence="7 8" id="KW-0472">Membrane</keyword>
<dbReference type="GO" id="GO:0005886">
    <property type="term" value="C:plasma membrane"/>
    <property type="evidence" value="ECO:0007669"/>
    <property type="project" value="TreeGrafter"/>
</dbReference>
<organism evidence="9 10">
    <name type="scientific">Tahibacter soli</name>
    <dbReference type="NCBI Taxonomy" id="2983605"/>
    <lineage>
        <taxon>Bacteria</taxon>
        <taxon>Pseudomonadati</taxon>
        <taxon>Pseudomonadota</taxon>
        <taxon>Gammaproteobacteria</taxon>
        <taxon>Lysobacterales</taxon>
        <taxon>Rhodanobacteraceae</taxon>
        <taxon>Tahibacter</taxon>
    </lineage>
</organism>
<dbReference type="GO" id="GO:0012505">
    <property type="term" value="C:endomembrane system"/>
    <property type="evidence" value="ECO:0007669"/>
    <property type="project" value="UniProtKB-SubCell"/>
</dbReference>
<protein>
    <submittedName>
        <fullName evidence="9">Rnf-Nqr domain containing protein</fullName>
    </submittedName>
</protein>
<evidence type="ECO:0000313" key="9">
    <source>
        <dbReference type="EMBL" id="MDC8015315.1"/>
    </source>
</evidence>
<dbReference type="PIRSF" id="PIRSF006102">
    <property type="entry name" value="NQR_DE"/>
    <property type="match status" value="1"/>
</dbReference>
<feature type="transmembrane region" description="Helical" evidence="8">
    <location>
        <begin position="37"/>
        <end position="55"/>
    </location>
</feature>
<feature type="transmembrane region" description="Helical" evidence="8">
    <location>
        <begin position="67"/>
        <end position="90"/>
    </location>
</feature>